<evidence type="ECO:0000256" key="1">
    <source>
        <dbReference type="ARBA" id="ARBA00006962"/>
    </source>
</evidence>
<sequence length="276" mass="32260">MFLPFLQIPSGHYQAAKALIEGMEEKQPPIHFEVADILSYSYGKIEGLVSGTYLKWIKAFPDLYGRIYRNNVYNNLSENKRFRLYERLFLKQMRRLLVEKQPDLIVCTHALPSYLLNSLKEKGEISIPIINVYTDYFIHHVWGMRHIDYHFAPTYETKEFLKQKGVKENRIFLTGIPTHPKILKPREQKSFEPPLRLSILITGGSLGVGPIEDLISKIKGDKKFHFYILCGTNKRLFQKIQKLRKNNITPLKYIQSREQMNDLYDKADALSRNPAV</sequence>
<dbReference type="InterPro" id="IPR050519">
    <property type="entry name" value="Glycosyltransf_28_UgtP"/>
</dbReference>
<dbReference type="GO" id="GO:0016758">
    <property type="term" value="F:hexosyltransferase activity"/>
    <property type="evidence" value="ECO:0007669"/>
    <property type="project" value="InterPro"/>
</dbReference>
<protein>
    <recommendedName>
        <fullName evidence="4">Diacylglycerol glucosyltransferase N-terminal domain-containing protein</fullName>
    </recommendedName>
</protein>
<accession>G9QLF7</accession>
<feature type="domain" description="Diacylglycerol glucosyltransferase N-terminal" evidence="4">
    <location>
        <begin position="12"/>
        <end position="177"/>
    </location>
</feature>
<proteinExistence type="inferred from homology"/>
<dbReference type="GO" id="GO:0009247">
    <property type="term" value="P:glycolipid biosynthetic process"/>
    <property type="evidence" value="ECO:0007669"/>
    <property type="project" value="InterPro"/>
</dbReference>
<comment type="similarity">
    <text evidence="1">Belongs to the glycosyltransferase 28 family.</text>
</comment>
<name>G9QLF7_9BACI</name>
<dbReference type="PANTHER" id="PTHR43025">
    <property type="entry name" value="MONOGALACTOSYLDIACYLGLYCEROL SYNTHASE"/>
    <property type="match status" value="1"/>
</dbReference>
<dbReference type="Proteomes" id="UP000011747">
    <property type="component" value="Unassembled WGS sequence"/>
</dbReference>
<dbReference type="EMBL" id="ACWF01000099">
    <property type="protein sequence ID" value="EHL78017.1"/>
    <property type="molecule type" value="Genomic_DNA"/>
</dbReference>
<reference evidence="5 6" key="1">
    <citation type="submission" date="2011-09" db="EMBL/GenBank/DDBJ databases">
        <title>The Genome Sequence of Bacillus smithii 7_3_47FAA.</title>
        <authorList>
            <consortium name="The Broad Institute Genome Sequencing Platform"/>
            <person name="Earl A."/>
            <person name="Ward D."/>
            <person name="Feldgarden M."/>
            <person name="Gevers D."/>
            <person name="Daigneault M."/>
            <person name="Strauss J."/>
            <person name="Allen-Vercoe E."/>
            <person name="Young S.K."/>
            <person name="Zeng Q."/>
            <person name="Gargeya S."/>
            <person name="Fitzgerald M."/>
            <person name="Haas B."/>
            <person name="Abouelleil A."/>
            <person name="Alvarado L."/>
            <person name="Arachchi H.M."/>
            <person name="Berlin A."/>
            <person name="Brown A."/>
            <person name="Chapman S.B."/>
            <person name="Chen Z."/>
            <person name="Dunbar C."/>
            <person name="Freedman E."/>
            <person name="Gearin G."/>
            <person name="Goldberg J."/>
            <person name="Griggs A."/>
            <person name="Gujja S."/>
            <person name="Heiman D."/>
            <person name="Howarth C."/>
            <person name="Larson L."/>
            <person name="Lui A."/>
            <person name="MacDonald P.J.P."/>
            <person name="Montmayeur A."/>
            <person name="Murphy C."/>
            <person name="Neiman D."/>
            <person name="Pearson M."/>
            <person name="Priest M."/>
            <person name="Roberts A."/>
            <person name="Saif S."/>
            <person name="Shea T."/>
            <person name="Shenoy N."/>
            <person name="Sisk P."/>
            <person name="Stolte C."/>
            <person name="Sykes S."/>
            <person name="Wortman J."/>
            <person name="Nusbaum C."/>
            <person name="Birren B."/>
        </authorList>
    </citation>
    <scope>NUCLEOTIDE SEQUENCE [LARGE SCALE GENOMIC DNA]</scope>
    <source>
        <strain evidence="5 6">7_3_47FAA</strain>
    </source>
</reference>
<keyword evidence="2" id="KW-0328">Glycosyltransferase</keyword>
<organism evidence="5 6">
    <name type="scientific">Bacillus smithii 7_3_47FAA</name>
    <dbReference type="NCBI Taxonomy" id="665952"/>
    <lineage>
        <taxon>Bacteria</taxon>
        <taxon>Bacillati</taxon>
        <taxon>Bacillota</taxon>
        <taxon>Bacilli</taxon>
        <taxon>Bacillales</taxon>
        <taxon>Bacillaceae</taxon>
        <taxon>Bacillus</taxon>
    </lineage>
</organism>
<keyword evidence="6" id="KW-1185">Reference proteome</keyword>
<evidence type="ECO:0000256" key="2">
    <source>
        <dbReference type="ARBA" id="ARBA00022676"/>
    </source>
</evidence>
<evidence type="ECO:0000313" key="5">
    <source>
        <dbReference type="EMBL" id="EHL78017.1"/>
    </source>
</evidence>
<dbReference type="Pfam" id="PF06925">
    <property type="entry name" value="MGDG_synth"/>
    <property type="match status" value="1"/>
</dbReference>
<gene>
    <name evidence="5" type="ORF">HMPREF1015_02612</name>
</gene>
<dbReference type="HOGENOM" id="CLU_028367_0_0_9"/>
<dbReference type="SUPFAM" id="SSF53756">
    <property type="entry name" value="UDP-Glycosyltransferase/glycogen phosphorylase"/>
    <property type="match status" value="1"/>
</dbReference>
<keyword evidence="3" id="KW-0808">Transferase</keyword>
<dbReference type="GO" id="GO:0016020">
    <property type="term" value="C:membrane"/>
    <property type="evidence" value="ECO:0007669"/>
    <property type="project" value="GOC"/>
</dbReference>
<dbReference type="Gene3D" id="3.40.50.2000">
    <property type="entry name" value="Glycogen Phosphorylase B"/>
    <property type="match status" value="1"/>
</dbReference>
<dbReference type="RefSeq" id="WP_003354202.1">
    <property type="nucleotide sequence ID" value="NZ_JH414754.1"/>
</dbReference>
<dbReference type="PATRIC" id="fig|665952.3.peg.1881"/>
<evidence type="ECO:0000313" key="6">
    <source>
        <dbReference type="Proteomes" id="UP000011747"/>
    </source>
</evidence>
<dbReference type="AlphaFoldDB" id="G9QLF7"/>
<evidence type="ECO:0000259" key="4">
    <source>
        <dbReference type="Pfam" id="PF06925"/>
    </source>
</evidence>
<dbReference type="InterPro" id="IPR009695">
    <property type="entry name" value="Diacylglyc_glucosyltr_N"/>
</dbReference>
<comment type="caution">
    <text evidence="5">The sequence shown here is derived from an EMBL/GenBank/DDBJ whole genome shotgun (WGS) entry which is preliminary data.</text>
</comment>
<dbReference type="PANTHER" id="PTHR43025:SF3">
    <property type="entry name" value="MONOGALACTOSYLDIACYLGLYCEROL SYNTHASE 1, CHLOROPLASTIC"/>
    <property type="match status" value="1"/>
</dbReference>
<evidence type="ECO:0000256" key="3">
    <source>
        <dbReference type="ARBA" id="ARBA00022679"/>
    </source>
</evidence>